<reference evidence="7" key="1">
    <citation type="submission" date="2023-07" db="EMBL/GenBank/DDBJ databases">
        <authorList>
            <person name="Kim M.K."/>
        </authorList>
    </citation>
    <scope>NUCLEOTIDE SEQUENCE</scope>
    <source>
        <strain evidence="7">CA1-15</strain>
    </source>
</reference>
<name>A0ABT8ZZ47_9SPHN</name>
<evidence type="ECO:0000256" key="5">
    <source>
        <dbReference type="ARBA" id="ARBA00023049"/>
    </source>
</evidence>
<proteinExistence type="predicted"/>
<keyword evidence="5" id="KW-0482">Metalloprotease</keyword>
<comment type="caution">
    <text evidence="7">The sequence shown here is derived from an EMBL/GenBank/DDBJ whole genome shotgun (WGS) entry which is preliminary data.</text>
</comment>
<dbReference type="CDD" id="cd08070">
    <property type="entry name" value="MPN_like"/>
    <property type="match status" value="1"/>
</dbReference>
<dbReference type="EMBL" id="JAUQSZ010000006">
    <property type="protein sequence ID" value="MDO7842849.1"/>
    <property type="molecule type" value="Genomic_DNA"/>
</dbReference>
<keyword evidence="2" id="KW-0479">Metal-binding</keyword>
<evidence type="ECO:0000256" key="4">
    <source>
        <dbReference type="ARBA" id="ARBA00022833"/>
    </source>
</evidence>
<feature type="domain" description="MPN" evidence="6">
    <location>
        <begin position="3"/>
        <end position="129"/>
    </location>
</feature>
<evidence type="ECO:0000256" key="2">
    <source>
        <dbReference type="ARBA" id="ARBA00022723"/>
    </source>
</evidence>
<dbReference type="RefSeq" id="WP_304561296.1">
    <property type="nucleotide sequence ID" value="NZ_JAUQSZ010000006.1"/>
</dbReference>
<organism evidence="7 8">
    <name type="scientific">Sphingomonas immobilis</name>
    <dbReference type="NCBI Taxonomy" id="3063997"/>
    <lineage>
        <taxon>Bacteria</taxon>
        <taxon>Pseudomonadati</taxon>
        <taxon>Pseudomonadota</taxon>
        <taxon>Alphaproteobacteria</taxon>
        <taxon>Sphingomonadales</taxon>
        <taxon>Sphingomonadaceae</taxon>
        <taxon>Sphingomonas</taxon>
    </lineage>
</organism>
<dbReference type="Pfam" id="PF14464">
    <property type="entry name" value="Prok-JAB"/>
    <property type="match status" value="1"/>
</dbReference>
<keyword evidence="1" id="KW-0645">Protease</keyword>
<keyword evidence="3" id="KW-0378">Hydrolase</keyword>
<dbReference type="InterPro" id="IPR000555">
    <property type="entry name" value="JAMM/MPN+_dom"/>
</dbReference>
<accession>A0ABT8ZZ47</accession>
<dbReference type="Gene3D" id="3.40.140.10">
    <property type="entry name" value="Cytidine Deaminase, domain 2"/>
    <property type="match status" value="1"/>
</dbReference>
<evidence type="ECO:0000259" key="6">
    <source>
        <dbReference type="PROSITE" id="PS50249"/>
    </source>
</evidence>
<dbReference type="Proteomes" id="UP001176468">
    <property type="component" value="Unassembled WGS sequence"/>
</dbReference>
<dbReference type="PROSITE" id="PS50249">
    <property type="entry name" value="MPN"/>
    <property type="match status" value="1"/>
</dbReference>
<keyword evidence="4" id="KW-0862">Zinc</keyword>
<evidence type="ECO:0000256" key="1">
    <source>
        <dbReference type="ARBA" id="ARBA00022670"/>
    </source>
</evidence>
<dbReference type="InterPro" id="IPR037518">
    <property type="entry name" value="MPN"/>
</dbReference>
<evidence type="ECO:0000313" key="7">
    <source>
        <dbReference type="EMBL" id="MDO7842849.1"/>
    </source>
</evidence>
<dbReference type="InterPro" id="IPR051929">
    <property type="entry name" value="VirAsm_ModProt"/>
</dbReference>
<evidence type="ECO:0000256" key="3">
    <source>
        <dbReference type="ARBA" id="ARBA00022801"/>
    </source>
</evidence>
<gene>
    <name evidence="7" type="ORF">Q5H94_10965</name>
</gene>
<dbReference type="PANTHER" id="PTHR34858:SF1">
    <property type="entry name" value="CYSO-CYSTEINE PEPTIDASE"/>
    <property type="match status" value="1"/>
</dbReference>
<protein>
    <submittedName>
        <fullName evidence="7">M67 family metallopeptidase</fullName>
    </submittedName>
</protein>
<dbReference type="SMART" id="SM00232">
    <property type="entry name" value="JAB_MPN"/>
    <property type="match status" value="1"/>
</dbReference>
<sequence length="129" mass="13341">MVLEISSAALDAIVADANASPAREVCGLLLGTRVRIEAVLPCRNVAENPADSFEIDPQALIAAHRAARDGGPGIVGCYHSHPNGSATPSARDAAAAENGAIWIIAAGGEIGVWRAVSAAFEPVAYERRR</sequence>
<dbReference type="PANTHER" id="PTHR34858">
    <property type="entry name" value="CYSO-CYSTEINE PEPTIDASE"/>
    <property type="match status" value="1"/>
</dbReference>
<dbReference type="SUPFAM" id="SSF102712">
    <property type="entry name" value="JAB1/MPN domain"/>
    <property type="match status" value="1"/>
</dbReference>
<evidence type="ECO:0000313" key="8">
    <source>
        <dbReference type="Proteomes" id="UP001176468"/>
    </source>
</evidence>
<keyword evidence="8" id="KW-1185">Reference proteome</keyword>
<dbReference type="InterPro" id="IPR028090">
    <property type="entry name" value="JAB_dom_prok"/>
</dbReference>